<keyword evidence="3" id="KW-0238">DNA-binding</keyword>
<dbReference type="InterPro" id="IPR036388">
    <property type="entry name" value="WH-like_DNA-bd_sf"/>
</dbReference>
<dbReference type="PANTHER" id="PTHR30126:SF39">
    <property type="entry name" value="HTH-TYPE TRANSCRIPTIONAL REGULATOR CYSL"/>
    <property type="match status" value="1"/>
</dbReference>
<dbReference type="FunFam" id="1.10.10.10:FF:000001">
    <property type="entry name" value="LysR family transcriptional regulator"/>
    <property type="match status" value="1"/>
</dbReference>
<keyword evidence="4" id="KW-0804">Transcription</keyword>
<evidence type="ECO:0000256" key="4">
    <source>
        <dbReference type="ARBA" id="ARBA00023163"/>
    </source>
</evidence>
<dbReference type="Pfam" id="PF00126">
    <property type="entry name" value="HTH_1"/>
    <property type="match status" value="1"/>
</dbReference>
<dbReference type="PRINTS" id="PR00039">
    <property type="entry name" value="HTHLYSR"/>
</dbReference>
<name>A0A6L6X7H3_9ACTN</name>
<keyword evidence="8" id="KW-1185">Reference proteome</keyword>
<dbReference type="Pfam" id="PF03466">
    <property type="entry name" value="LysR_substrate"/>
    <property type="match status" value="1"/>
</dbReference>
<protein>
    <submittedName>
        <fullName evidence="7">LysR family transcriptional regulator</fullName>
    </submittedName>
</protein>
<keyword evidence="2" id="KW-0805">Transcription regulation</keyword>
<dbReference type="GO" id="GO:0000976">
    <property type="term" value="F:transcription cis-regulatory region binding"/>
    <property type="evidence" value="ECO:0007669"/>
    <property type="project" value="TreeGrafter"/>
</dbReference>
<dbReference type="EMBL" id="WPNZ01000027">
    <property type="protein sequence ID" value="MVO89782.1"/>
    <property type="molecule type" value="Genomic_DNA"/>
</dbReference>
<feature type="region of interest" description="Disordered" evidence="5">
    <location>
        <begin position="1"/>
        <end position="36"/>
    </location>
</feature>
<evidence type="ECO:0000313" key="8">
    <source>
        <dbReference type="Proteomes" id="UP000483802"/>
    </source>
</evidence>
<comment type="similarity">
    <text evidence="1">Belongs to the LysR transcriptional regulatory family.</text>
</comment>
<evidence type="ECO:0000256" key="5">
    <source>
        <dbReference type="SAM" id="MobiDB-lite"/>
    </source>
</evidence>
<evidence type="ECO:0000313" key="7">
    <source>
        <dbReference type="EMBL" id="MVO89782.1"/>
    </source>
</evidence>
<feature type="domain" description="HTH lysR-type" evidence="6">
    <location>
        <begin position="66"/>
        <end position="118"/>
    </location>
</feature>
<accession>A0A6L6X7H3</accession>
<dbReference type="PANTHER" id="PTHR30126">
    <property type="entry name" value="HTH-TYPE TRANSCRIPTIONAL REGULATOR"/>
    <property type="match status" value="1"/>
</dbReference>
<dbReference type="GO" id="GO:0003700">
    <property type="term" value="F:DNA-binding transcription factor activity"/>
    <property type="evidence" value="ECO:0007669"/>
    <property type="project" value="InterPro"/>
</dbReference>
<dbReference type="InterPro" id="IPR000847">
    <property type="entry name" value="LysR_HTH_N"/>
</dbReference>
<evidence type="ECO:0000256" key="1">
    <source>
        <dbReference type="ARBA" id="ARBA00009437"/>
    </source>
</evidence>
<dbReference type="Gene3D" id="3.40.190.10">
    <property type="entry name" value="Periplasmic binding protein-like II"/>
    <property type="match status" value="2"/>
</dbReference>
<sequence length="361" mass="37973">MRGRGRGFGSWNAPDHERASWNDSGTRAVRERGNDSVTRAVRERYPSGTRTRGDPVAEHDLAPHELRVVVAVEQARSFSGAARDLGLTQSAVSHSVRGTEKKLGAVLFERGRRGAVPTPAGERAVAHARRVLRLLETLAAETRAAAAAEAAGGGPCAPDGGTVAGPLRIAAFRSAALHLLPPALAALRARHPGIEPEVRVVRELGRGTAGEVADGRADIGIATIGTSSPIPRGLVGGVLVEEPYSFVHPAGHPAPRTLPLVDWAENCTSYTRDWWAGQDWIPRATTRTEDDGAVLAMVSAGHAMAIMPALSLTGAPPSVAVVDLGPARPTRSVGYVTTSEQAGSQVVRALIRELRALRAQP</sequence>
<dbReference type="SUPFAM" id="SSF46785">
    <property type="entry name" value="Winged helix' DNA-binding domain"/>
    <property type="match status" value="1"/>
</dbReference>
<evidence type="ECO:0000259" key="6">
    <source>
        <dbReference type="PROSITE" id="PS50931"/>
    </source>
</evidence>
<gene>
    <name evidence="7" type="ORF">GPA10_34790</name>
</gene>
<dbReference type="PROSITE" id="PS50931">
    <property type="entry name" value="HTH_LYSR"/>
    <property type="match status" value="1"/>
</dbReference>
<evidence type="ECO:0000256" key="3">
    <source>
        <dbReference type="ARBA" id="ARBA00023125"/>
    </source>
</evidence>
<proteinExistence type="inferred from homology"/>
<dbReference type="Proteomes" id="UP000483802">
    <property type="component" value="Unassembled WGS sequence"/>
</dbReference>
<dbReference type="InterPro" id="IPR005119">
    <property type="entry name" value="LysR_subst-bd"/>
</dbReference>
<dbReference type="SUPFAM" id="SSF53850">
    <property type="entry name" value="Periplasmic binding protein-like II"/>
    <property type="match status" value="1"/>
</dbReference>
<dbReference type="CDD" id="cd05466">
    <property type="entry name" value="PBP2_LTTR_substrate"/>
    <property type="match status" value="1"/>
</dbReference>
<comment type="caution">
    <text evidence="7">The sequence shown here is derived from an EMBL/GenBank/DDBJ whole genome shotgun (WGS) entry which is preliminary data.</text>
</comment>
<dbReference type="Gene3D" id="1.10.10.10">
    <property type="entry name" value="Winged helix-like DNA-binding domain superfamily/Winged helix DNA-binding domain"/>
    <property type="match status" value="1"/>
</dbReference>
<dbReference type="AlphaFoldDB" id="A0A6L6X7H3"/>
<dbReference type="InterPro" id="IPR036390">
    <property type="entry name" value="WH_DNA-bd_sf"/>
</dbReference>
<organism evidence="7 8">
    <name type="scientific">Streptomyces typhae</name>
    <dbReference type="NCBI Taxonomy" id="2681492"/>
    <lineage>
        <taxon>Bacteria</taxon>
        <taxon>Bacillati</taxon>
        <taxon>Actinomycetota</taxon>
        <taxon>Actinomycetes</taxon>
        <taxon>Kitasatosporales</taxon>
        <taxon>Streptomycetaceae</taxon>
        <taxon>Streptomyces</taxon>
    </lineage>
</organism>
<evidence type="ECO:0000256" key="2">
    <source>
        <dbReference type="ARBA" id="ARBA00023015"/>
    </source>
</evidence>
<reference evidence="7 8" key="1">
    <citation type="submission" date="2019-11" db="EMBL/GenBank/DDBJ databases">
        <title>Streptomyces typhae sp. nov., a novel endophytic actinomycete isolated from the root of cattail pollen (Typha angustifolia L.).</title>
        <authorList>
            <person name="Peng C."/>
        </authorList>
    </citation>
    <scope>NUCLEOTIDE SEQUENCE [LARGE SCALE GENOMIC DNA]</scope>
    <source>
        <strain evidence="8">p1417</strain>
    </source>
</reference>